<dbReference type="RefSeq" id="WP_091991744.1">
    <property type="nucleotide sequence ID" value="NZ_FOLO01000092.1"/>
</dbReference>
<reference evidence="2 3" key="1">
    <citation type="submission" date="2016-10" db="EMBL/GenBank/DDBJ databases">
        <authorList>
            <person name="de Groot N.N."/>
        </authorList>
    </citation>
    <scope>NUCLEOTIDE SEQUENCE [LARGE SCALE GENOMIC DNA]</scope>
    <source>
        <strain evidence="2 3">DSM 6059</strain>
    </source>
</reference>
<dbReference type="STRING" id="1123010.SAMN02745724_05279"/>
<protein>
    <submittedName>
        <fullName evidence="2">Uncharacterized protein</fullName>
    </submittedName>
</protein>
<dbReference type="OrthoDB" id="6291715at2"/>
<keyword evidence="1" id="KW-0732">Signal</keyword>
<evidence type="ECO:0000313" key="2">
    <source>
        <dbReference type="EMBL" id="SFD71936.1"/>
    </source>
</evidence>
<accession>A0A1I1UMB6</accession>
<evidence type="ECO:0000256" key="1">
    <source>
        <dbReference type="SAM" id="SignalP"/>
    </source>
</evidence>
<organism evidence="2 3">
    <name type="scientific">Pseudoalteromonas denitrificans DSM 6059</name>
    <dbReference type="NCBI Taxonomy" id="1123010"/>
    <lineage>
        <taxon>Bacteria</taxon>
        <taxon>Pseudomonadati</taxon>
        <taxon>Pseudomonadota</taxon>
        <taxon>Gammaproteobacteria</taxon>
        <taxon>Alteromonadales</taxon>
        <taxon>Pseudoalteromonadaceae</taxon>
        <taxon>Pseudoalteromonas</taxon>
    </lineage>
</organism>
<feature type="signal peptide" evidence="1">
    <location>
        <begin position="1"/>
        <end position="25"/>
    </location>
</feature>
<name>A0A1I1UMB6_9GAMM</name>
<dbReference type="Proteomes" id="UP000198862">
    <property type="component" value="Unassembled WGS sequence"/>
</dbReference>
<proteinExistence type="predicted"/>
<evidence type="ECO:0000313" key="3">
    <source>
        <dbReference type="Proteomes" id="UP000198862"/>
    </source>
</evidence>
<gene>
    <name evidence="2" type="ORF">SAMN02745724_05279</name>
</gene>
<feature type="chain" id="PRO_5011520863" evidence="1">
    <location>
        <begin position="26"/>
        <end position="486"/>
    </location>
</feature>
<dbReference type="AlphaFoldDB" id="A0A1I1UMB6"/>
<sequence length="486" mass="56303">MLKLKFTKLVCCSCMLWGVSTSVNAQNDLQYLKQKVASWVTDKVIELKELNCDNTGINSFQCEKEAIRFSDGRFNPAKLDPNQTILILDDGLEFSSTVRYRSRIKAAYEQMNDGFYHQAEQGDYDPEFNLPLLAINTLREIDQFTDENSNETFIPALWLSQLKPEMERLYPASDNYSQYLDHGKMPLLYLLEHNPKAELVIASAPDFFKQKHTLFCQPDKIEEDQQSTNLVRLEQHIFEAADAFKTEVINGQNINYINYSGGYTLNTVKSDWNKFCKTNLPSNQTLKALLNTIRPFYDVLFNSEGVFAFQASDVNMTTTNNVLDIDKNYKNRMLVGDFTILDSELPEDGAFSYWKRPPELLYNRNNSKRWIDIFINFGIIEVRPFPYNETPLMNTHPLGLNSLPISSMQPSWAAPVALSRAIHLKNTIFIDKGLTNDLIIEMKNKMTPNNCSYQGWSYYRDYNGTCKLQDPLLHRQHEVYRLRYLE</sequence>
<dbReference type="EMBL" id="FOLO01000092">
    <property type="protein sequence ID" value="SFD71936.1"/>
    <property type="molecule type" value="Genomic_DNA"/>
</dbReference>
<keyword evidence="3" id="KW-1185">Reference proteome</keyword>